<comment type="caution">
    <text evidence="1">The sequence shown here is derived from an EMBL/GenBank/DDBJ whole genome shotgun (WGS) entry which is preliminary data.</text>
</comment>
<gene>
    <name evidence="1" type="ORF">MtrunA17_Chr7g0215271</name>
</gene>
<reference evidence="2" key="1">
    <citation type="journal article" date="2018" name="Nat. Plants">
        <title>Whole-genome landscape of Medicago truncatula symbiotic genes.</title>
        <authorList>
            <person name="Pecrix Y."/>
            <person name="Staton S.E."/>
            <person name="Sallet E."/>
            <person name="Lelandais-Briere C."/>
            <person name="Moreau S."/>
            <person name="Carrere S."/>
            <person name="Blein T."/>
            <person name="Jardinaud M.F."/>
            <person name="Latrasse D."/>
            <person name="Zouine M."/>
            <person name="Zahm M."/>
            <person name="Kreplak J."/>
            <person name="Mayjonade B."/>
            <person name="Satge C."/>
            <person name="Perez M."/>
            <person name="Cauet S."/>
            <person name="Marande W."/>
            <person name="Chantry-Darmon C."/>
            <person name="Lopez-Roques C."/>
            <person name="Bouchez O."/>
            <person name="Berard A."/>
            <person name="Debelle F."/>
            <person name="Munos S."/>
            <person name="Bendahmane A."/>
            <person name="Berges H."/>
            <person name="Niebel A."/>
            <person name="Buitink J."/>
            <person name="Frugier F."/>
            <person name="Benhamed M."/>
            <person name="Crespi M."/>
            <person name="Gouzy J."/>
            <person name="Gamas P."/>
        </authorList>
    </citation>
    <scope>NUCLEOTIDE SEQUENCE [LARGE SCALE GENOMIC DNA]</scope>
    <source>
        <strain evidence="2">cv. Jemalong A17</strain>
    </source>
</reference>
<dbReference type="Proteomes" id="UP000265566">
    <property type="component" value="Chromosome 7"/>
</dbReference>
<name>A0A396GU41_MEDTR</name>
<organism evidence="1 2">
    <name type="scientific">Medicago truncatula</name>
    <name type="common">Barrel medic</name>
    <name type="synonym">Medicago tribuloides</name>
    <dbReference type="NCBI Taxonomy" id="3880"/>
    <lineage>
        <taxon>Eukaryota</taxon>
        <taxon>Viridiplantae</taxon>
        <taxon>Streptophyta</taxon>
        <taxon>Embryophyta</taxon>
        <taxon>Tracheophyta</taxon>
        <taxon>Spermatophyta</taxon>
        <taxon>Magnoliopsida</taxon>
        <taxon>eudicotyledons</taxon>
        <taxon>Gunneridae</taxon>
        <taxon>Pentapetalae</taxon>
        <taxon>rosids</taxon>
        <taxon>fabids</taxon>
        <taxon>Fabales</taxon>
        <taxon>Fabaceae</taxon>
        <taxon>Papilionoideae</taxon>
        <taxon>50 kb inversion clade</taxon>
        <taxon>NPAAA clade</taxon>
        <taxon>Hologalegina</taxon>
        <taxon>IRL clade</taxon>
        <taxon>Trifolieae</taxon>
        <taxon>Medicago</taxon>
    </lineage>
</organism>
<accession>A0A396GU41</accession>
<proteinExistence type="predicted"/>
<evidence type="ECO:0000313" key="2">
    <source>
        <dbReference type="Proteomes" id="UP000265566"/>
    </source>
</evidence>
<dbReference type="EMBL" id="PSQE01000007">
    <property type="protein sequence ID" value="RHN44063.1"/>
    <property type="molecule type" value="Genomic_DNA"/>
</dbReference>
<dbReference type="Gramene" id="rna38118">
    <property type="protein sequence ID" value="RHN44063.1"/>
    <property type="gene ID" value="gene38118"/>
</dbReference>
<evidence type="ECO:0000313" key="1">
    <source>
        <dbReference type="EMBL" id="RHN44063.1"/>
    </source>
</evidence>
<dbReference type="AlphaFoldDB" id="A0A396GU41"/>
<protein>
    <submittedName>
        <fullName evidence="1">Uncharacterized protein</fullName>
    </submittedName>
</protein>
<sequence length="53" mass="6474">MWKNFNKWGIQSLGKGYYELTFSCLERCKESLINSILEFKSMYFETLHLDQRF</sequence>